<keyword evidence="4 5" id="KW-0472">Membrane</keyword>
<keyword evidence="3 5" id="KW-1133">Transmembrane helix</keyword>
<dbReference type="InterPro" id="IPR002645">
    <property type="entry name" value="STAS_dom"/>
</dbReference>
<dbReference type="PANTHER" id="PTHR11814">
    <property type="entry name" value="SULFATE TRANSPORTER"/>
    <property type="match status" value="1"/>
</dbReference>
<dbReference type="InterPro" id="IPR011547">
    <property type="entry name" value="SLC26A/SulP_dom"/>
</dbReference>
<protein>
    <submittedName>
        <fullName evidence="7">Sulfate permease, SulP family</fullName>
    </submittedName>
</protein>
<comment type="subcellular location">
    <subcellularLocation>
        <location evidence="1">Membrane</location>
        <topology evidence="1">Multi-pass membrane protein</topology>
    </subcellularLocation>
</comment>
<keyword evidence="8" id="KW-1185">Reference proteome</keyword>
<evidence type="ECO:0000256" key="1">
    <source>
        <dbReference type="ARBA" id="ARBA00004141"/>
    </source>
</evidence>
<feature type="transmembrane region" description="Helical" evidence="5">
    <location>
        <begin position="389"/>
        <end position="416"/>
    </location>
</feature>
<feature type="transmembrane region" description="Helical" evidence="5">
    <location>
        <begin position="255"/>
        <end position="280"/>
    </location>
</feature>
<dbReference type="CDD" id="cd07042">
    <property type="entry name" value="STAS_SulP_like_sulfate_transporter"/>
    <property type="match status" value="1"/>
</dbReference>
<feature type="transmembrane region" description="Helical" evidence="5">
    <location>
        <begin position="180"/>
        <end position="199"/>
    </location>
</feature>
<dbReference type="PROSITE" id="PS50801">
    <property type="entry name" value="STAS"/>
    <property type="match status" value="1"/>
</dbReference>
<dbReference type="InterPro" id="IPR036513">
    <property type="entry name" value="STAS_dom_sf"/>
</dbReference>
<organism evidence="7 8">
    <name type="scientific">Marinobacterium stanieri</name>
    <dbReference type="NCBI Taxonomy" id="49186"/>
    <lineage>
        <taxon>Bacteria</taxon>
        <taxon>Pseudomonadati</taxon>
        <taxon>Pseudomonadota</taxon>
        <taxon>Gammaproteobacteria</taxon>
        <taxon>Oceanospirillales</taxon>
        <taxon>Oceanospirillaceae</taxon>
        <taxon>Marinobacterium</taxon>
    </lineage>
</organism>
<feature type="transmembrane region" description="Helical" evidence="5">
    <location>
        <begin position="76"/>
        <end position="95"/>
    </location>
</feature>
<keyword evidence="2 5" id="KW-0812">Transmembrane</keyword>
<dbReference type="InterPro" id="IPR001902">
    <property type="entry name" value="SLC26A/SulP_fam"/>
</dbReference>
<evidence type="ECO:0000313" key="8">
    <source>
        <dbReference type="Proteomes" id="UP000186895"/>
    </source>
</evidence>
<feature type="transmembrane region" description="Helical" evidence="5">
    <location>
        <begin position="135"/>
        <end position="153"/>
    </location>
</feature>
<feature type="transmembrane region" description="Helical" evidence="5">
    <location>
        <begin position="27"/>
        <end position="47"/>
    </location>
</feature>
<evidence type="ECO:0000256" key="4">
    <source>
        <dbReference type="ARBA" id="ARBA00023136"/>
    </source>
</evidence>
<reference evidence="7 8" key="1">
    <citation type="submission" date="2017-01" db="EMBL/GenBank/DDBJ databases">
        <authorList>
            <person name="Mah S.A."/>
            <person name="Swanson W.J."/>
            <person name="Moy G.W."/>
            <person name="Vacquier V.D."/>
        </authorList>
    </citation>
    <scope>NUCLEOTIDE SEQUENCE [LARGE SCALE GENOMIC DNA]</scope>
    <source>
        <strain evidence="7 8">DSM 7027</strain>
    </source>
</reference>
<evidence type="ECO:0000256" key="3">
    <source>
        <dbReference type="ARBA" id="ARBA00022989"/>
    </source>
</evidence>
<feature type="transmembrane region" description="Helical" evidence="5">
    <location>
        <begin position="323"/>
        <end position="345"/>
    </location>
</feature>
<evidence type="ECO:0000256" key="2">
    <source>
        <dbReference type="ARBA" id="ARBA00022692"/>
    </source>
</evidence>
<proteinExistence type="predicted"/>
<dbReference type="SUPFAM" id="SSF52091">
    <property type="entry name" value="SpoIIaa-like"/>
    <property type="match status" value="1"/>
</dbReference>
<sequence length="582" mass="62324">MSVWTNKLLPFLRWRDRVTSDNLKADFMAGLTGMVLVLPQAVAYAFIAGLPPVYGLYTAMVSAVIASLFGSSWHLISGPTAALSIVVMSVISGLGDFSTEQYVGLVISLTLLTGLIQLALGLFRMGSLVNFISHTVVIGFTAGAAILIAVSQLKHVLGVEVPGGLSMMATLEHLGAHIEGLNWIALQAGLATLVVAVLVRKISRKLPHLLIGMASGSLVCYLLDPAGDAVAYVGALSGQLPTPVLPEFNFATLQSLASGALAVALLGLIEAVSIARAIAVRSHQQIDGNQEFIGQGLSNVIGSFFACYASTGSFTRSGANYDAGARTPLAAVFAAVLLALVVVTLPQLTARLPLAVMGGSILLIAWNLIDFRNIRHILSTSRSEAAILLVTLFSTLLVELEFAIYIGVMLSLALYLRRTSQPRVTQVAPLQQTERRHIRNINRYQLEECPQLKIIRIDGSLFFGAVDHVQQEIRRLTAPGSGVNHILVIGKGINFIDVAGVEMLHQEINRLYMMSGDLLISSLKGTVMDELKSTGAIELLGEQRFHDTPRSAIETLIPQLDQDRCATCTKRIFGDCPPPSGV</sequence>
<dbReference type="GO" id="GO:0055085">
    <property type="term" value="P:transmembrane transport"/>
    <property type="evidence" value="ECO:0007669"/>
    <property type="project" value="InterPro"/>
</dbReference>
<name>A0A1N6XVT9_9GAMM</name>
<gene>
    <name evidence="7" type="ORF">SAMN05421647_11712</name>
</gene>
<dbReference type="GO" id="GO:0016020">
    <property type="term" value="C:membrane"/>
    <property type="evidence" value="ECO:0007669"/>
    <property type="project" value="UniProtKB-SubCell"/>
</dbReference>
<feature type="domain" description="STAS" evidence="6">
    <location>
        <begin position="442"/>
        <end position="556"/>
    </location>
</feature>
<dbReference type="Pfam" id="PF00916">
    <property type="entry name" value="Sulfate_transp"/>
    <property type="match status" value="1"/>
</dbReference>
<feature type="transmembrane region" description="Helical" evidence="5">
    <location>
        <begin position="352"/>
        <end position="369"/>
    </location>
</feature>
<feature type="transmembrane region" description="Helical" evidence="5">
    <location>
        <begin position="211"/>
        <end position="235"/>
    </location>
</feature>
<dbReference type="Pfam" id="PF01740">
    <property type="entry name" value="STAS"/>
    <property type="match status" value="1"/>
</dbReference>
<dbReference type="Gene3D" id="3.30.750.24">
    <property type="entry name" value="STAS domain"/>
    <property type="match status" value="1"/>
</dbReference>
<dbReference type="NCBIfam" id="TIGR00815">
    <property type="entry name" value="sulP"/>
    <property type="match status" value="1"/>
</dbReference>
<dbReference type="Proteomes" id="UP000186895">
    <property type="component" value="Unassembled WGS sequence"/>
</dbReference>
<dbReference type="STRING" id="49186.SAMN05421647_11712"/>
<dbReference type="EMBL" id="FTMN01000017">
    <property type="protein sequence ID" value="SIR06341.1"/>
    <property type="molecule type" value="Genomic_DNA"/>
</dbReference>
<feature type="transmembrane region" description="Helical" evidence="5">
    <location>
        <begin position="101"/>
        <end position="123"/>
    </location>
</feature>
<evidence type="ECO:0000259" key="6">
    <source>
        <dbReference type="PROSITE" id="PS50801"/>
    </source>
</evidence>
<dbReference type="eggNOG" id="COG0659">
    <property type="taxonomic scope" value="Bacteria"/>
</dbReference>
<dbReference type="AlphaFoldDB" id="A0A1N6XVT9"/>
<dbReference type="RefSeq" id="WP_076466452.1">
    <property type="nucleotide sequence ID" value="NZ_FTMN01000017.1"/>
</dbReference>
<evidence type="ECO:0000313" key="7">
    <source>
        <dbReference type="EMBL" id="SIR06341.1"/>
    </source>
</evidence>
<evidence type="ECO:0000256" key="5">
    <source>
        <dbReference type="SAM" id="Phobius"/>
    </source>
</evidence>
<accession>A0A1N6XVT9</accession>